<dbReference type="Pfam" id="PF17803">
    <property type="entry name" value="Cadherin_4"/>
    <property type="match status" value="4"/>
</dbReference>
<dbReference type="InterPro" id="IPR010221">
    <property type="entry name" value="VCBS_dom"/>
</dbReference>
<name>A0ABV7IX47_9SPHN</name>
<feature type="domain" description="RapA2 cadherin-like" evidence="1">
    <location>
        <begin position="445"/>
        <end position="519"/>
    </location>
</feature>
<feature type="domain" description="RapA2 cadherin-like" evidence="1">
    <location>
        <begin position="333"/>
        <end position="413"/>
    </location>
</feature>
<sequence length="851" mass="83544">TFDVTDGTATTPSSVSWAITGTNDVATIGGNASAALTELNATQSTGGTLTIADVDDGEAVLVPQVDAPGNHGYGLFNVDADGVWTYTMNSAHNEFVGGQQYTDSITVTSLDGSATQTITVTIDGTNDPAVITGVSTGAAVEAGGVGNGTAGSNASGDLNSTDVDGTDDAWTAVSSTATASDKGSYTIDGSGNWVYAVNNANATVQGLNVGQSTTDSFSVTTADGTAQTVTVTINGANDAATIGGTATGSVTENSPTTTATGTLTAADVDNTANLFQAAAAGSATANGYGTFALTTGGAWTYTLNNANASVNGLNAGGTLTDSFVAKSADGTQQTVSVTINGANDAAVITGATTGTAVEAGGVANGTAGSNATGNLNSTDVDNTADAWTVVSSATATVSGKGTYTIDASGNWVYAVNNADATVQGLNSGQTTTDTFSVTTVDGTSQTVTVTINGANDAATIGGTSSGAITEDAVPNTLSGTLTATDVDNTANLFQAAASGSATTNGYGTFAVTTGGVWTYTLNNANATVNALNTGSTLTDTFNVLSADGTSKAVTVTINGATDDNTTPTDITFTLDTTSANAVASTGNNTGTGDIFGTLGTVDTGSTSWTYSIVSINGNASATNLALSDGTNTGAAVSGATAQLVVGAGGMTNGTNYDVIIRTTDAGGNSFNETFRVNYGGTGNDTFTGSSNSDLFFGSNGNDVLPGIGGSDYFMGGAGTDNLNGGIGNDVLWGGGNSDTFTFSSFGAANADLVMDFDASGGGNQDTIALSRTGFGSFALGAVGNPLNANNFVTNAGTPVAGDSNDYILYNSSTGQLYYDADGNGTGSTAQLIATLTVTAGTVDASDFLIIA</sequence>
<dbReference type="Pfam" id="PF00353">
    <property type="entry name" value="HemolysinCabind"/>
    <property type="match status" value="2"/>
</dbReference>
<dbReference type="Gene3D" id="2.150.10.10">
    <property type="entry name" value="Serralysin-like metalloprotease, C-terminal"/>
    <property type="match status" value="1"/>
</dbReference>
<accession>A0ABV7IX47</accession>
<feature type="domain" description="RapA2 cadherin-like" evidence="1">
    <location>
        <begin position="116"/>
        <end position="195"/>
    </location>
</feature>
<dbReference type="NCBIfam" id="TIGR01965">
    <property type="entry name" value="VCBS_repeat"/>
    <property type="match status" value="5"/>
</dbReference>
<organism evidence="2 3">
    <name type="scientific">Novosphingobium bradum</name>
    <dbReference type="NCBI Taxonomy" id="1737444"/>
    <lineage>
        <taxon>Bacteria</taxon>
        <taxon>Pseudomonadati</taxon>
        <taxon>Pseudomonadota</taxon>
        <taxon>Alphaproteobacteria</taxon>
        <taxon>Sphingomonadales</taxon>
        <taxon>Sphingomonadaceae</taxon>
        <taxon>Novosphingobium</taxon>
    </lineage>
</organism>
<protein>
    <submittedName>
        <fullName evidence="2">Beta strand repeat-containing protein</fullName>
    </submittedName>
</protein>
<comment type="caution">
    <text evidence="2">The sequence shown here is derived from an EMBL/GenBank/DDBJ whole genome shotgun (WGS) entry which is preliminary data.</text>
</comment>
<dbReference type="InterPro" id="IPR001343">
    <property type="entry name" value="Hemolysn_Ca-bd"/>
</dbReference>
<dbReference type="EMBL" id="JBHRTQ010000011">
    <property type="protein sequence ID" value="MFC3175191.1"/>
    <property type="molecule type" value="Genomic_DNA"/>
</dbReference>
<gene>
    <name evidence="2" type="ORF">ACFOD9_13100</name>
</gene>
<feature type="non-terminal residue" evidence="2">
    <location>
        <position position="1"/>
    </location>
</feature>
<dbReference type="SUPFAM" id="SSF51120">
    <property type="entry name" value="beta-Roll"/>
    <property type="match status" value="1"/>
</dbReference>
<dbReference type="PROSITE" id="PS00330">
    <property type="entry name" value="HEMOLYSIN_CALCIUM"/>
    <property type="match status" value="1"/>
</dbReference>
<dbReference type="InterPro" id="IPR013783">
    <property type="entry name" value="Ig-like_fold"/>
</dbReference>
<proteinExistence type="predicted"/>
<dbReference type="RefSeq" id="WP_379510572.1">
    <property type="nucleotide sequence ID" value="NZ_JBHRTQ010000011.1"/>
</dbReference>
<evidence type="ECO:0000313" key="3">
    <source>
        <dbReference type="Proteomes" id="UP001595604"/>
    </source>
</evidence>
<dbReference type="Gene3D" id="2.60.40.10">
    <property type="entry name" value="Immunoglobulins"/>
    <property type="match status" value="4"/>
</dbReference>
<dbReference type="InterPro" id="IPR018511">
    <property type="entry name" value="Hemolysin-typ_Ca-bd_CS"/>
</dbReference>
<evidence type="ECO:0000259" key="1">
    <source>
        <dbReference type="Pfam" id="PF17803"/>
    </source>
</evidence>
<feature type="domain" description="RapA2 cadherin-like" evidence="1">
    <location>
        <begin position="227"/>
        <end position="301"/>
    </location>
</feature>
<dbReference type="PRINTS" id="PR00313">
    <property type="entry name" value="CABNDNGRPT"/>
</dbReference>
<reference evidence="3" key="1">
    <citation type="journal article" date="2019" name="Int. J. Syst. Evol. Microbiol.">
        <title>The Global Catalogue of Microorganisms (GCM) 10K type strain sequencing project: providing services to taxonomists for standard genome sequencing and annotation.</title>
        <authorList>
            <consortium name="The Broad Institute Genomics Platform"/>
            <consortium name="The Broad Institute Genome Sequencing Center for Infectious Disease"/>
            <person name="Wu L."/>
            <person name="Ma J."/>
        </authorList>
    </citation>
    <scope>NUCLEOTIDE SEQUENCE [LARGE SCALE GENOMIC DNA]</scope>
    <source>
        <strain evidence="3">KCTC 42984</strain>
    </source>
</reference>
<evidence type="ECO:0000313" key="2">
    <source>
        <dbReference type="EMBL" id="MFC3175191.1"/>
    </source>
</evidence>
<dbReference type="InterPro" id="IPR040853">
    <property type="entry name" value="RapA2_cadherin-like"/>
</dbReference>
<keyword evidence="3" id="KW-1185">Reference proteome</keyword>
<dbReference type="InterPro" id="IPR011049">
    <property type="entry name" value="Serralysin-like_metalloprot_C"/>
</dbReference>
<dbReference type="Proteomes" id="UP001595604">
    <property type="component" value="Unassembled WGS sequence"/>
</dbReference>